<dbReference type="InterPro" id="IPR041645">
    <property type="entry name" value="ADAMTS_CR_2"/>
</dbReference>
<evidence type="ECO:0000256" key="2">
    <source>
        <dbReference type="ARBA" id="ARBA00022525"/>
    </source>
</evidence>
<dbReference type="Proteomes" id="UP001519460">
    <property type="component" value="Unassembled WGS sequence"/>
</dbReference>
<keyword evidence="15" id="KW-0106">Calcium</keyword>
<proteinExistence type="predicted"/>
<feature type="binding site" evidence="15">
    <location>
        <position position="35"/>
    </location>
    <ligand>
        <name>Zn(2+)</name>
        <dbReference type="ChEBI" id="CHEBI:29105"/>
        <note>catalytic</note>
    </ligand>
</feature>
<dbReference type="InterPro" id="IPR024079">
    <property type="entry name" value="MetalloPept_cat_dom_sf"/>
</dbReference>
<keyword evidence="3" id="KW-0272">Extracellular matrix</keyword>
<feature type="disulfide bond" evidence="16">
    <location>
        <begin position="9"/>
        <end position="98"/>
    </location>
</feature>
<evidence type="ECO:0000256" key="14">
    <source>
        <dbReference type="PIRSR" id="PIRSR613273-1"/>
    </source>
</evidence>
<reference evidence="18 19" key="1">
    <citation type="journal article" date="2023" name="Sci. Data">
        <title>Genome assembly of the Korean intertidal mud-creeper Batillaria attramentaria.</title>
        <authorList>
            <person name="Patra A.K."/>
            <person name="Ho P.T."/>
            <person name="Jun S."/>
            <person name="Lee S.J."/>
            <person name="Kim Y."/>
            <person name="Won Y.J."/>
        </authorList>
    </citation>
    <scope>NUCLEOTIDE SEQUENCE [LARGE SCALE GENOMIC DNA]</scope>
    <source>
        <strain evidence="18">Wonlab-2016</strain>
    </source>
</reference>
<feature type="binding site" evidence="15">
    <location>
        <position position="101"/>
    </location>
    <ligand>
        <name>Ca(2+)</name>
        <dbReference type="ChEBI" id="CHEBI:29108"/>
        <label>2</label>
    </ligand>
</feature>
<feature type="domain" description="GON" evidence="17">
    <location>
        <begin position="1272"/>
        <end position="1474"/>
    </location>
</feature>
<dbReference type="FunFam" id="2.60.120.830:FF:000001">
    <property type="entry name" value="A disintegrin and metalloproteinase with thrombospondin motifs 1"/>
    <property type="match status" value="1"/>
</dbReference>
<keyword evidence="2" id="KW-0964">Secreted</keyword>
<evidence type="ECO:0000256" key="7">
    <source>
        <dbReference type="ARBA" id="ARBA00022737"/>
    </source>
</evidence>
<feature type="binding site" evidence="15">
    <location>
        <position position="101"/>
    </location>
    <ligand>
        <name>Ca(2+)</name>
        <dbReference type="ChEBI" id="CHEBI:29108"/>
        <label>1</label>
    </ligand>
</feature>
<comment type="cofactor">
    <cofactor evidence="15">
        <name>Zn(2+)</name>
        <dbReference type="ChEBI" id="CHEBI:29105"/>
    </cofactor>
    <text evidence="15">Binds 1 zinc ion per subunit.</text>
</comment>
<keyword evidence="8" id="KW-0378">Hydrolase</keyword>
<feature type="disulfide bond" evidence="16">
    <location>
        <begin position="213"/>
        <end position="225"/>
    </location>
</feature>
<dbReference type="Gene3D" id="3.40.390.10">
    <property type="entry name" value="Collagenase (Catalytic Domain)"/>
    <property type="match status" value="1"/>
</dbReference>
<dbReference type="InterPro" id="IPR012314">
    <property type="entry name" value="Pept_M12B_GON-ADAMTSs"/>
</dbReference>
<evidence type="ECO:0000256" key="11">
    <source>
        <dbReference type="ARBA" id="ARBA00023145"/>
    </source>
</evidence>
<dbReference type="InterPro" id="IPR000884">
    <property type="entry name" value="TSP1_rpt"/>
</dbReference>
<evidence type="ECO:0000256" key="13">
    <source>
        <dbReference type="ARBA" id="ARBA00023180"/>
    </source>
</evidence>
<dbReference type="PROSITE" id="PS50092">
    <property type="entry name" value="TSP1"/>
    <property type="match status" value="12"/>
</dbReference>
<dbReference type="PANTHER" id="PTHR13723">
    <property type="entry name" value="ADAMTS A DISINTEGRIN AND METALLOPROTEASE WITH THROMBOSPONDIN MOTIFS PROTEASE"/>
    <property type="match status" value="1"/>
</dbReference>
<dbReference type="Pfam" id="PF19236">
    <property type="entry name" value="ADAMTS_CR_3"/>
    <property type="match status" value="1"/>
</dbReference>
<dbReference type="PANTHER" id="PTHR13723:SF278">
    <property type="entry name" value="ADAM METALLOPEPTIDASE WITH THROMBOSPONDIN TYPE 1 MOTIF A, ISOFORM B"/>
    <property type="match status" value="1"/>
</dbReference>
<dbReference type="InterPro" id="IPR013273">
    <property type="entry name" value="ADAMTS/ADAMTS-like"/>
</dbReference>
<evidence type="ECO:0000259" key="17">
    <source>
        <dbReference type="PROSITE" id="PS51046"/>
    </source>
</evidence>
<dbReference type="SUPFAM" id="SSF55486">
    <property type="entry name" value="Metalloproteases ('zincins'), catalytic domain"/>
    <property type="match status" value="1"/>
</dbReference>
<keyword evidence="10" id="KW-0482">Metalloprotease</keyword>
<keyword evidence="6" id="KW-0732">Signal</keyword>
<dbReference type="InterPro" id="IPR050439">
    <property type="entry name" value="ADAMTS_ADAMTS-like"/>
</dbReference>
<feature type="disulfide bond" evidence="16">
    <location>
        <begin position="163"/>
        <end position="174"/>
    </location>
</feature>
<keyword evidence="12 16" id="KW-1015">Disulfide bond</keyword>
<dbReference type="Gene3D" id="2.60.120.830">
    <property type="match status" value="1"/>
</dbReference>
<evidence type="ECO:0000256" key="4">
    <source>
        <dbReference type="ARBA" id="ARBA00022670"/>
    </source>
</evidence>
<feature type="binding site" evidence="15">
    <location>
        <position position="31"/>
    </location>
    <ligand>
        <name>Zn(2+)</name>
        <dbReference type="ChEBI" id="CHEBI:29105"/>
        <note>catalytic</note>
    </ligand>
</feature>
<dbReference type="Pfam" id="PF05986">
    <property type="entry name" value="ADAMTS_spacer1"/>
    <property type="match status" value="1"/>
</dbReference>
<dbReference type="FunFam" id="2.20.100.10:FF:000006">
    <property type="entry name" value="A disintegrin and metalloproteinase with thrombospondin motifs 1"/>
    <property type="match status" value="1"/>
</dbReference>
<comment type="caution">
    <text evidence="18">The sequence shown here is derived from an EMBL/GenBank/DDBJ whole genome shotgun (WGS) entry which is preliminary data.</text>
</comment>
<evidence type="ECO:0000256" key="6">
    <source>
        <dbReference type="ARBA" id="ARBA00022729"/>
    </source>
</evidence>
<feature type="disulfide bond" evidence="16">
    <location>
        <begin position="134"/>
        <end position="169"/>
    </location>
</feature>
<dbReference type="PROSITE" id="PS51046">
    <property type="entry name" value="GON"/>
    <property type="match status" value="1"/>
</dbReference>
<keyword evidence="4" id="KW-0645">Protease</keyword>
<evidence type="ECO:0000256" key="15">
    <source>
        <dbReference type="PIRSR" id="PIRSR613273-2"/>
    </source>
</evidence>
<keyword evidence="11" id="KW-0865">Zymogen</keyword>
<gene>
    <name evidence="18" type="ORF">BaRGS_00015165</name>
</gene>
<evidence type="ECO:0000256" key="8">
    <source>
        <dbReference type="ARBA" id="ARBA00022801"/>
    </source>
</evidence>
<dbReference type="Gene3D" id="3.40.1620.60">
    <property type="match status" value="1"/>
</dbReference>
<protein>
    <recommendedName>
        <fullName evidence="17">GON domain-containing protein</fullName>
    </recommendedName>
</protein>
<evidence type="ECO:0000256" key="5">
    <source>
        <dbReference type="ARBA" id="ARBA00022723"/>
    </source>
</evidence>
<feature type="binding site" evidence="15">
    <location>
        <position position="98"/>
    </location>
    <ligand>
        <name>Ca(2+)</name>
        <dbReference type="ChEBI" id="CHEBI:29108"/>
        <label>1</label>
    </ligand>
</feature>
<feature type="binding site" evidence="15">
    <location>
        <position position="41"/>
    </location>
    <ligand>
        <name>Zn(2+)</name>
        <dbReference type="ChEBI" id="CHEBI:29105"/>
        <note>catalytic</note>
    </ligand>
</feature>
<feature type="non-terminal residue" evidence="18">
    <location>
        <position position="1"/>
    </location>
</feature>
<dbReference type="Pfam" id="PF00090">
    <property type="entry name" value="TSP_1"/>
    <property type="match status" value="1"/>
</dbReference>
<organism evidence="18 19">
    <name type="scientific">Batillaria attramentaria</name>
    <dbReference type="NCBI Taxonomy" id="370345"/>
    <lineage>
        <taxon>Eukaryota</taxon>
        <taxon>Metazoa</taxon>
        <taxon>Spiralia</taxon>
        <taxon>Lophotrochozoa</taxon>
        <taxon>Mollusca</taxon>
        <taxon>Gastropoda</taxon>
        <taxon>Caenogastropoda</taxon>
        <taxon>Sorbeoconcha</taxon>
        <taxon>Cerithioidea</taxon>
        <taxon>Batillariidae</taxon>
        <taxon>Batillaria</taxon>
    </lineage>
</organism>
<dbReference type="GO" id="GO:0008237">
    <property type="term" value="F:metallopeptidase activity"/>
    <property type="evidence" value="ECO:0007669"/>
    <property type="project" value="UniProtKB-KW"/>
</dbReference>
<evidence type="ECO:0000256" key="16">
    <source>
        <dbReference type="PIRSR" id="PIRSR613273-3"/>
    </source>
</evidence>
<dbReference type="SUPFAM" id="SSF82895">
    <property type="entry name" value="TSP-1 type 1 repeat"/>
    <property type="match status" value="14"/>
</dbReference>
<dbReference type="Pfam" id="PF08685">
    <property type="entry name" value="GON"/>
    <property type="match status" value="1"/>
</dbReference>
<feature type="disulfide bond" evidence="16">
    <location>
        <begin position="198"/>
        <end position="235"/>
    </location>
</feature>
<evidence type="ECO:0000256" key="1">
    <source>
        <dbReference type="ARBA" id="ARBA00004498"/>
    </source>
</evidence>
<comment type="subcellular location">
    <subcellularLocation>
        <location evidence="1">Secreted</location>
        <location evidence="1">Extracellular space</location>
        <location evidence="1">Extracellular matrix</location>
    </subcellularLocation>
</comment>
<keyword evidence="9 15" id="KW-0862">Zinc</keyword>
<sequence>AWQSWVTICDPLRSCSIIEDNGLSSAFTIAHELGHVFNLPHDDDENQCKGFQGLGRGGKRYHVMAPSLDANSNPWGLVGLQRAPHDQSSLSNAGLAECLRDAIKVDSWNNLVKNYQRPGWHYSADRQWRNYPTCERLWCTNKTDAPSSGCRTQHMPWADGTRCGEGRFCQQGKCVNIPSQEPKPINGGWGGWSKYGACSRTCGGGVKTKTRDCNTPVPQYGGRYCLGRRVHYKSCNTQPCPAGSKDFRVEQCAKFNGKVHINGLPPHAKWVPKYAGIQMKDACKLYCRASHSTAYYQLAKTVVDGTKCEPFTDDICVNGQCWRAGCDNKLGSKMKRDRCGVCGGDNYSCRTVTGSFNNAIYGYNFVTTIPAGATQIDIRQYGQKYLSDDDNYLALQDAHRSYLLNGDFIVRTEKFMIKVEGGGLEYSGSDDLVERINSTRMIGEPISVYVLSVGKLFPPNITYSYIVSAGDNVRFKWSNMGAWRKCSSVCRGKRKRRIVCVREDDNLIVSKKRCKGKGIKKPHRIEEPCNIDCVVEWRVFSKEECPVRCGVGMRRQLVHCIKQTGYSQAEIIRDRECKRVRGEKPDEYVPCTGKCLPTYWSYTKWSECSVTCGGGVRERRARCVDEEGQELPDTECDQEMVVSSTCNTQPCAQWQTGDWLGCSVTCGGGRKQRKVWCVLGDQKVDESMCDKKIKPPAKKECQLKECPEWYPGGWGPCSVTCGKGVSMRAVKCRAAFWRFGSWTECSATCGQGSRHRFVSCMGYYGQSINSSHCAHLPRPASVESCVIKPCGDWRSGDWSDCTVTCGEGIQTRYVKCMFNKQITDESLCDMVVKPDTEIRCNRGTCISPDEGDFNVGVITSNKVEGTSRWLTWEWSACSVTCGTGWQQRHVVCYDERGVADTCDKSLKPDEYQNCDSGPCPAWSAEDWLECSAKKCNEEGLQTRLVYCRLGSGDILPNSNCDLRQRPPDTRACQGHCKSSSTHKWKSGPWSPCSETCGRGLQHREIMCMDRSGSSVPYSMCKTAKPRNTKRCAAGPCPKWHKGRWSKCSVTCGKGVKTREIVCRDSKAEIISPELCPRSKMPKHTRPCKRKVCALFIWKTGKWSECSKTCGFGRKHRPVTCTNREGTEVSVHLCDDRTKPKTRRRCAEFPCPYIWNTGPWSPCSTTCGEGQQMRTVVCQAVTKEGWILPGEVHEGCIPAERPTFARYCNYGDCRAKYHWTVGPWGTCTAKCGFGRERRRVVCVDKNNQRVASGMCLRLYRPPRHRPCYSGPCYARSCKELKELTTIRKDGDYQIQVDSHLVTIYCKDMRKATPVEYLSLPAGEDANFAEVYSERLRRHATCPYNRTRPATCDLCRTKKYRQAGNTTYSKVRIDLNTLRIFVNDGAFSHVHDGKFIPFGTAGDCYSSSACPQGQFSISLVGTGFIVSVNTTWILQGNEATQQIWRLREGQIIRGLCGGYCGVCSPDHLSGLQLQLLR</sequence>
<keyword evidence="13" id="KW-0325">Glycoprotein</keyword>
<keyword evidence="19" id="KW-1185">Reference proteome</keyword>
<dbReference type="InterPro" id="IPR010294">
    <property type="entry name" value="ADAMTS_spacer1"/>
</dbReference>
<evidence type="ECO:0000256" key="3">
    <source>
        <dbReference type="ARBA" id="ARBA00022530"/>
    </source>
</evidence>
<dbReference type="Pfam" id="PF19030">
    <property type="entry name" value="TSP1_ADAMTS"/>
    <property type="match status" value="12"/>
</dbReference>
<evidence type="ECO:0000256" key="9">
    <source>
        <dbReference type="ARBA" id="ARBA00022833"/>
    </source>
</evidence>
<evidence type="ECO:0000313" key="18">
    <source>
        <dbReference type="EMBL" id="KAK7493653.1"/>
    </source>
</evidence>
<keyword evidence="5 15" id="KW-0479">Metal-binding</keyword>
<dbReference type="GO" id="GO:0046872">
    <property type="term" value="F:metal ion binding"/>
    <property type="evidence" value="ECO:0007669"/>
    <property type="project" value="UniProtKB-KW"/>
</dbReference>
<dbReference type="InterPro" id="IPR045371">
    <property type="entry name" value="ADAMTS_CR_3"/>
</dbReference>
<dbReference type="Pfam" id="PF17771">
    <property type="entry name" value="ADAMTS_CR_2"/>
    <property type="match status" value="1"/>
</dbReference>
<dbReference type="SMART" id="SM00209">
    <property type="entry name" value="TSP1"/>
    <property type="match status" value="13"/>
</dbReference>
<dbReference type="EMBL" id="JACVVK020000091">
    <property type="protein sequence ID" value="KAK7493653.1"/>
    <property type="molecule type" value="Genomic_DNA"/>
</dbReference>
<evidence type="ECO:0000256" key="12">
    <source>
        <dbReference type="ARBA" id="ARBA00023157"/>
    </source>
</evidence>
<keyword evidence="7" id="KW-0677">Repeat</keyword>
<evidence type="ECO:0000256" key="10">
    <source>
        <dbReference type="ARBA" id="ARBA00023049"/>
    </source>
</evidence>
<dbReference type="InterPro" id="IPR036383">
    <property type="entry name" value="TSP1_rpt_sf"/>
</dbReference>
<feature type="disulfide bond" evidence="16">
    <location>
        <begin position="202"/>
        <end position="240"/>
    </location>
</feature>
<feature type="active site" evidence="14">
    <location>
        <position position="32"/>
    </location>
</feature>
<dbReference type="GO" id="GO:0006508">
    <property type="term" value="P:proteolysis"/>
    <property type="evidence" value="ECO:0007669"/>
    <property type="project" value="UniProtKB-KW"/>
</dbReference>
<accession>A0ABD0L353</accession>
<name>A0ABD0L353_9CAEN</name>
<dbReference type="PRINTS" id="PR01857">
    <property type="entry name" value="ADAMTSFAMILY"/>
</dbReference>
<dbReference type="FunFam" id="2.20.100.10:FF:000010">
    <property type="entry name" value="ADAM metallopeptidase with thrombospondin type 1 motif 9"/>
    <property type="match status" value="1"/>
</dbReference>
<evidence type="ECO:0000313" key="19">
    <source>
        <dbReference type="Proteomes" id="UP001519460"/>
    </source>
</evidence>
<dbReference type="Gene3D" id="2.20.100.10">
    <property type="entry name" value="Thrombospondin type-1 (TSP1) repeat"/>
    <property type="match status" value="11"/>
</dbReference>
<dbReference type="FunFam" id="2.20.100.10:FF:000005">
    <property type="entry name" value="ADAM metallopeptidase with thrombospondin type 1 motif 9"/>
    <property type="match status" value="6"/>
</dbReference>